<proteinExistence type="inferred from homology"/>
<dbReference type="InterPro" id="IPR038050">
    <property type="entry name" value="Neuro_actylchol_rec"/>
</dbReference>
<dbReference type="Proteomes" id="UP001652625">
    <property type="component" value="Chromosome 07"/>
</dbReference>
<evidence type="ECO:0000313" key="10">
    <source>
        <dbReference type="RefSeq" id="XP_065657581.1"/>
    </source>
</evidence>
<dbReference type="PANTHER" id="PTHR18945">
    <property type="entry name" value="NEUROTRANSMITTER GATED ION CHANNEL"/>
    <property type="match status" value="1"/>
</dbReference>
<keyword evidence="9 10" id="KW-0675">Receptor</keyword>
<dbReference type="GeneID" id="100206783"/>
<dbReference type="InterPro" id="IPR006029">
    <property type="entry name" value="Neurotrans-gated_channel_TM"/>
</dbReference>
<feature type="transmembrane region" description="Helical" evidence="5">
    <location>
        <begin position="438"/>
        <end position="458"/>
    </location>
</feature>
<comment type="subcellular location">
    <subcellularLocation>
        <location evidence="1">Membrane</location>
        <topology evidence="1">Multi-pass membrane protein</topology>
    </subcellularLocation>
</comment>
<evidence type="ECO:0000256" key="5">
    <source>
        <dbReference type="RuleBase" id="RU000687"/>
    </source>
</evidence>
<dbReference type="InterPro" id="IPR018000">
    <property type="entry name" value="Neurotransmitter_ion_chnl_CS"/>
</dbReference>
<dbReference type="Gene3D" id="2.70.170.10">
    <property type="entry name" value="Neurotransmitter-gated ion-channel ligand-binding domain"/>
    <property type="match status" value="1"/>
</dbReference>
<feature type="transmembrane region" description="Helical" evidence="5">
    <location>
        <begin position="232"/>
        <end position="253"/>
    </location>
</feature>
<protein>
    <submittedName>
        <fullName evidence="9 10">Neuronal acetylcholine receptor subunit alpha-10 isoform X2</fullName>
    </submittedName>
</protein>
<dbReference type="PROSITE" id="PS00236">
    <property type="entry name" value="NEUROTR_ION_CHANNEL"/>
    <property type="match status" value="1"/>
</dbReference>
<dbReference type="Pfam" id="PF02931">
    <property type="entry name" value="Neur_chan_LBD"/>
    <property type="match status" value="1"/>
</dbReference>
<keyword evidence="4 5" id="KW-0472">Membrane</keyword>
<evidence type="ECO:0000259" key="6">
    <source>
        <dbReference type="Pfam" id="PF02931"/>
    </source>
</evidence>
<organism evidence="8 9">
    <name type="scientific">Hydra vulgaris</name>
    <name type="common">Hydra</name>
    <name type="synonym">Hydra attenuata</name>
    <dbReference type="NCBI Taxonomy" id="6087"/>
    <lineage>
        <taxon>Eukaryota</taxon>
        <taxon>Metazoa</taxon>
        <taxon>Cnidaria</taxon>
        <taxon>Hydrozoa</taxon>
        <taxon>Hydroidolina</taxon>
        <taxon>Anthoathecata</taxon>
        <taxon>Aplanulata</taxon>
        <taxon>Hydridae</taxon>
        <taxon>Hydra</taxon>
    </lineage>
</organism>
<dbReference type="CDD" id="cd19051">
    <property type="entry name" value="LGIC_TM_cation"/>
    <property type="match status" value="1"/>
</dbReference>
<dbReference type="InterPro" id="IPR006201">
    <property type="entry name" value="Neur_channel"/>
</dbReference>
<dbReference type="SUPFAM" id="SSF63712">
    <property type="entry name" value="Nicotinic receptor ligand binding domain-like"/>
    <property type="match status" value="1"/>
</dbReference>
<dbReference type="Gene3D" id="1.20.58.390">
    <property type="entry name" value="Neurotransmitter-gated ion-channel transmembrane domain"/>
    <property type="match status" value="1"/>
</dbReference>
<evidence type="ECO:0000259" key="7">
    <source>
        <dbReference type="Pfam" id="PF02932"/>
    </source>
</evidence>
<keyword evidence="2 5" id="KW-0812">Transmembrane</keyword>
<keyword evidence="3 5" id="KW-1133">Transmembrane helix</keyword>
<dbReference type="SUPFAM" id="SSF90112">
    <property type="entry name" value="Neurotransmitter-gated ion-channel transmembrane pore"/>
    <property type="match status" value="1"/>
</dbReference>
<reference evidence="9 10" key="1">
    <citation type="submission" date="2025-05" db="UniProtKB">
        <authorList>
            <consortium name="RefSeq"/>
        </authorList>
    </citation>
    <scope>IDENTIFICATION</scope>
</reference>
<comment type="caution">
    <text evidence="5">Lacks conserved residue(s) required for the propagation of feature annotation.</text>
</comment>
<dbReference type="PRINTS" id="PR00252">
    <property type="entry name" value="NRIONCHANNEL"/>
</dbReference>
<evidence type="ECO:0000256" key="4">
    <source>
        <dbReference type="ARBA" id="ARBA00023136"/>
    </source>
</evidence>
<feature type="chain" id="PRO_5044948701" evidence="5">
    <location>
        <begin position="17"/>
        <end position="466"/>
    </location>
</feature>
<evidence type="ECO:0000313" key="11">
    <source>
        <dbReference type="RefSeq" id="XP_065657582.1"/>
    </source>
</evidence>
<dbReference type="Pfam" id="PF02932">
    <property type="entry name" value="Neur_chan_memb"/>
    <property type="match status" value="1"/>
</dbReference>
<keyword evidence="5" id="KW-0732">Signal</keyword>
<evidence type="ECO:0000256" key="3">
    <source>
        <dbReference type="ARBA" id="ARBA00022989"/>
    </source>
</evidence>
<keyword evidence="5" id="KW-0406">Ion transport</keyword>
<dbReference type="RefSeq" id="XP_065657580.1">
    <property type="nucleotide sequence ID" value="XM_065801508.1"/>
</dbReference>
<keyword evidence="5" id="KW-0813">Transport</keyword>
<keyword evidence="8" id="KW-1185">Reference proteome</keyword>
<dbReference type="RefSeq" id="XP_065657582.1">
    <property type="nucleotide sequence ID" value="XM_065801510.1"/>
</dbReference>
<sequence>MILYIYLLTVVAITNAENTRDEVELIKNLIRAEHSDALPRHPGQPVNMTFDIALHQLLELDEKVEILMVVAWIRMFWHDPFMIWNATEWSGINSVTISPDKIWKPDLTLYNNAENNFQGFDQYGKTKITVYSNGEIVWFIPSVLRVSCKLEMTYFPFDVQTCPLIFGSWSFDQGSLDIHLKNSTGDLTQMTKSGEFVIDDFKASRQSLLYPCCKTPYAVLTYNVTLRRRAKFYLFNLILPGVLIALLSCFSFFLPPMSGERTGLVITNFLSLSVYILIVSDSVPPSSDTVPLLVKFYTILVTEIGLALMANCVVISLVVKTNPVPGWVRSVFLQNHWKKLYSILRSMLSTKFHLKDSEHHEKNMERENNKLNGTPLLHTSLNQDKSVNIEETEQNSVHDTTFSCPEKISYLKNISDFFDRFAKDDEVRKDWENVVKSIDNICFLVFITVILASVILMFSKGPHIIL</sequence>
<dbReference type="InterPro" id="IPR036719">
    <property type="entry name" value="Neuro-gated_channel_TM_sf"/>
</dbReference>
<dbReference type="RefSeq" id="XP_065657581.1">
    <property type="nucleotide sequence ID" value="XM_065801509.1"/>
</dbReference>
<gene>
    <name evidence="9 10 11" type="primary">LOC100206783</name>
</gene>
<evidence type="ECO:0000256" key="2">
    <source>
        <dbReference type="ARBA" id="ARBA00022692"/>
    </source>
</evidence>
<feature type="domain" description="Neurotransmitter-gated ion-channel transmembrane" evidence="7">
    <location>
        <begin position="237"/>
        <end position="457"/>
    </location>
</feature>
<feature type="signal peptide" evidence="5">
    <location>
        <begin position="1"/>
        <end position="16"/>
    </location>
</feature>
<evidence type="ECO:0000256" key="1">
    <source>
        <dbReference type="ARBA" id="ARBA00004141"/>
    </source>
</evidence>
<feature type="domain" description="Neurotransmitter-gated ion-channel ligand-binding" evidence="6">
    <location>
        <begin position="24"/>
        <end position="229"/>
    </location>
</feature>
<dbReference type="CDD" id="cd18997">
    <property type="entry name" value="LGIC_ECD_nAChR"/>
    <property type="match status" value="1"/>
</dbReference>
<accession>A0ABM4C7K0</accession>
<dbReference type="InterPro" id="IPR006202">
    <property type="entry name" value="Neur_chan_lig-bd"/>
</dbReference>
<dbReference type="InterPro" id="IPR036734">
    <property type="entry name" value="Neur_chan_lig-bd_sf"/>
</dbReference>
<name>A0ABM4C7K0_HYDVU</name>
<feature type="transmembrane region" description="Helical" evidence="5">
    <location>
        <begin position="296"/>
        <end position="319"/>
    </location>
</feature>
<keyword evidence="5" id="KW-0407">Ion channel</keyword>
<evidence type="ECO:0000313" key="9">
    <source>
        <dbReference type="RefSeq" id="XP_065657580.1"/>
    </source>
</evidence>
<comment type="similarity">
    <text evidence="5">Belongs to the ligand-gated ion channel (TC 1.A.9) family.</text>
</comment>
<evidence type="ECO:0000313" key="8">
    <source>
        <dbReference type="Proteomes" id="UP001652625"/>
    </source>
</evidence>